<dbReference type="AlphaFoldDB" id="K1WX60"/>
<gene>
    <name evidence="3" type="ORF">A1Q2_00372</name>
</gene>
<dbReference type="Proteomes" id="UP000006757">
    <property type="component" value="Unassembled WGS sequence"/>
</dbReference>
<protein>
    <recommendedName>
        <fullName evidence="2">DUF6604 domain-containing protein</fullName>
    </recommendedName>
</protein>
<dbReference type="InterPro" id="IPR016864">
    <property type="entry name" value="UCP028035"/>
</dbReference>
<evidence type="ECO:0000256" key="1">
    <source>
        <dbReference type="SAM" id="MobiDB-lite"/>
    </source>
</evidence>
<dbReference type="STRING" id="1220162.K1WX60"/>
<dbReference type="eggNOG" id="ENOG502QS80">
    <property type="taxonomic scope" value="Eukaryota"/>
</dbReference>
<proteinExistence type="predicted"/>
<feature type="compositionally biased region" description="Pro residues" evidence="1">
    <location>
        <begin position="820"/>
        <end position="836"/>
    </location>
</feature>
<sequence>MDRPFDYEGYKRDTAHVVRWVLTTFNKILRANPLHEGIDVPEIAPDEEAPTFNRTGKAQCRELLSKVRYISRYVSCAPSEVLRKLRSAIRLREEAYAHFQKLSKTNPRYANGNKGHKDFINVLQQMFEQLGGSGWLIRDKAGEPDLTEQEATVRLINYFEKLHVEHGEDVKEPSADEEEPSTRHRAQQQRKKKGKAGKKRPKTKKVPPPEQEEDPVEMLENLPLERFEILPDEDSAVTDHLIAVHGLIQECVDVRRYIQDVWHDVAYDELNSAVAGALTNTAIAAVTRRGQKLQEEFGGTASYDAVNEIVAGGDIAKIQGQFGMPYTSGGERKWAEIDVTEQFMVPAYRDLVEFVTDYRLNRNGKPTKRMQKELARWDPDLDLVKASTEERLSWRRLYTLNWLYELVRVYTYPVAQGISAGKEYKWEDVDWSPSGPWASHRRLFGLDNFASFLTTLATQKPGAPIADKIRHHHVLQLQLFVDSFAVTRGWAIHVIRGHVLETPTAGFECQRDIDMFLDRDEQRGQQGFLPAMEQSMEGLKMALGSLRSEDNAFLEVLEAVDDQLTEWLGAADPLIDIPGLAPPRFPEFDGLWRYSPLLCGVGLEEALEMVALLGRLLCDALSELIPLMHVYNMLTQRGYLEPIDLFEIVLEMYPDAFFEGGEVPESDFMAALFRRLGAQSIHDVPRKLGRRDYGLPEDPLEGRTVWELLQSHKYEFFTTEPLLIAARRAGWDPAKVSPETFDFPSLMGWDVLRRTPRVRGATGERFADTPFVKRVRARSARASGLNEADLVARVRRYNTPYRARDAGHIGLRAITDGSAAPPPPRSESPTEVPPSQLPAWSLREYLDLLRVDFNNDVCGKPYPRSGINYFSVASLVLQATERIVSALTHMHHNICIAATRSGRCEPDPITVLALLLEADEAALEAVAMQFEDVDFGYWEFNYWDVVEAPERRSQKKTKKKWEDGLPAEPETCVLM</sequence>
<dbReference type="Pfam" id="PF20253">
    <property type="entry name" value="DUF6604"/>
    <property type="match status" value="1"/>
</dbReference>
<evidence type="ECO:0000313" key="4">
    <source>
        <dbReference type="Proteomes" id="UP000006757"/>
    </source>
</evidence>
<feature type="region of interest" description="Disordered" evidence="1">
    <location>
        <begin position="166"/>
        <end position="216"/>
    </location>
</feature>
<dbReference type="PANTHER" id="PTHR38795">
    <property type="entry name" value="DUF6604 DOMAIN-CONTAINING PROTEIN"/>
    <property type="match status" value="1"/>
</dbReference>
<dbReference type="EMBL" id="AMBO01000138">
    <property type="protein sequence ID" value="EKD05309.1"/>
    <property type="molecule type" value="Genomic_DNA"/>
</dbReference>
<feature type="domain" description="DUF6604" evidence="2">
    <location>
        <begin position="10"/>
        <end position="289"/>
    </location>
</feature>
<dbReference type="HOGENOM" id="CLU_013511_0_0_1"/>
<name>K1WX60_TRIAC</name>
<feature type="region of interest" description="Disordered" evidence="1">
    <location>
        <begin position="812"/>
        <end position="836"/>
    </location>
</feature>
<reference evidence="3 4" key="1">
    <citation type="journal article" date="2012" name="Eukaryot. Cell">
        <title>Genome sequence of the Trichosporon asahii environmental strain CBS 8904.</title>
        <authorList>
            <person name="Yang R.Y."/>
            <person name="Li H.T."/>
            <person name="Zhu H."/>
            <person name="Zhou G.P."/>
            <person name="Wang M."/>
            <person name="Wang L."/>
        </authorList>
    </citation>
    <scope>NUCLEOTIDE SEQUENCE [LARGE SCALE GENOMIC DNA]</scope>
    <source>
        <strain evidence="3 4">CBS 8904</strain>
    </source>
</reference>
<dbReference type="InterPro" id="IPR046539">
    <property type="entry name" value="DUF6604"/>
</dbReference>
<dbReference type="InParanoid" id="K1WX60"/>
<evidence type="ECO:0000313" key="3">
    <source>
        <dbReference type="EMBL" id="EKD05309.1"/>
    </source>
</evidence>
<organism evidence="3 4">
    <name type="scientific">Trichosporon asahii var. asahii (strain CBS 8904)</name>
    <name type="common">Yeast</name>
    <dbReference type="NCBI Taxonomy" id="1220162"/>
    <lineage>
        <taxon>Eukaryota</taxon>
        <taxon>Fungi</taxon>
        <taxon>Dikarya</taxon>
        <taxon>Basidiomycota</taxon>
        <taxon>Agaricomycotina</taxon>
        <taxon>Tremellomycetes</taxon>
        <taxon>Trichosporonales</taxon>
        <taxon>Trichosporonaceae</taxon>
        <taxon>Trichosporon</taxon>
    </lineage>
</organism>
<accession>K1WX60</accession>
<dbReference type="PANTHER" id="PTHR38795:SF1">
    <property type="entry name" value="DUF6604 DOMAIN-CONTAINING PROTEIN"/>
    <property type="match status" value="1"/>
</dbReference>
<keyword evidence="4" id="KW-1185">Reference proteome</keyword>
<dbReference type="OMA" id="QTELAIF"/>
<feature type="compositionally biased region" description="Basic residues" evidence="1">
    <location>
        <begin position="183"/>
        <end position="205"/>
    </location>
</feature>
<dbReference type="PIRSF" id="PIRSF028035">
    <property type="entry name" value="UCP028035"/>
    <property type="match status" value="1"/>
</dbReference>
<comment type="caution">
    <text evidence="3">The sequence shown here is derived from an EMBL/GenBank/DDBJ whole genome shotgun (WGS) entry which is preliminary data.</text>
</comment>
<evidence type="ECO:0000259" key="2">
    <source>
        <dbReference type="Pfam" id="PF20253"/>
    </source>
</evidence>